<evidence type="ECO:0000256" key="9">
    <source>
        <dbReference type="ARBA" id="ARBA00023015"/>
    </source>
</evidence>
<keyword evidence="14" id="KW-1133">Transmembrane helix</keyword>
<dbReference type="PANTHER" id="PTHR43547">
    <property type="entry name" value="TWO-COMPONENT HISTIDINE KINASE"/>
    <property type="match status" value="1"/>
</dbReference>
<dbReference type="GO" id="GO:0000155">
    <property type="term" value="F:phosphorelay sensor kinase activity"/>
    <property type="evidence" value="ECO:0007669"/>
    <property type="project" value="InterPro"/>
</dbReference>
<evidence type="ECO:0000256" key="12">
    <source>
        <dbReference type="PROSITE-ProRule" id="PRU00169"/>
    </source>
</evidence>
<dbReference type="Pfam" id="PF00512">
    <property type="entry name" value="HisKA"/>
    <property type="match status" value="1"/>
</dbReference>
<dbReference type="InterPro" id="IPR013783">
    <property type="entry name" value="Ig-like_fold"/>
</dbReference>
<evidence type="ECO:0000256" key="14">
    <source>
        <dbReference type="SAM" id="Phobius"/>
    </source>
</evidence>
<dbReference type="RefSeq" id="WP_279299719.1">
    <property type="nucleotide sequence ID" value="NZ_JAOTIF010000031.1"/>
</dbReference>
<keyword evidence="7 19" id="KW-0067">ATP-binding</keyword>
<feature type="coiled-coil region" evidence="13">
    <location>
        <begin position="825"/>
        <end position="854"/>
    </location>
</feature>
<dbReference type="InterPro" id="IPR004358">
    <property type="entry name" value="Sig_transdc_His_kin-like_C"/>
</dbReference>
<dbReference type="Pfam" id="PF07494">
    <property type="entry name" value="Reg_prop"/>
    <property type="match status" value="9"/>
</dbReference>
<evidence type="ECO:0000256" key="10">
    <source>
        <dbReference type="ARBA" id="ARBA00023125"/>
    </source>
</evidence>
<dbReference type="GO" id="GO:0005524">
    <property type="term" value="F:ATP binding"/>
    <property type="evidence" value="ECO:0007669"/>
    <property type="project" value="UniProtKB-KW"/>
</dbReference>
<dbReference type="Gene3D" id="1.10.287.130">
    <property type="match status" value="1"/>
</dbReference>
<dbReference type="InterPro" id="IPR011123">
    <property type="entry name" value="Y_Y_Y"/>
</dbReference>
<keyword evidence="14" id="KW-0472">Membrane</keyword>
<keyword evidence="14" id="KW-0812">Transmembrane</keyword>
<dbReference type="Proteomes" id="UP001155483">
    <property type="component" value="Unassembled WGS sequence"/>
</dbReference>
<evidence type="ECO:0000256" key="7">
    <source>
        <dbReference type="ARBA" id="ARBA00022840"/>
    </source>
</evidence>
<evidence type="ECO:0000313" key="19">
    <source>
        <dbReference type="EMBL" id="MCU7552283.1"/>
    </source>
</evidence>
<dbReference type="InterPro" id="IPR003661">
    <property type="entry name" value="HisK_dim/P_dom"/>
</dbReference>
<comment type="catalytic activity">
    <reaction evidence="1">
        <text>ATP + protein L-histidine = ADP + protein N-phospho-L-histidine.</text>
        <dbReference type="EC" id="2.7.13.3"/>
    </reaction>
</comment>
<protein>
    <recommendedName>
        <fullName evidence="2">histidine kinase</fullName>
        <ecNumber evidence="2">2.7.13.3</ecNumber>
    </recommendedName>
</protein>
<evidence type="ECO:0000313" key="20">
    <source>
        <dbReference type="Proteomes" id="UP001155483"/>
    </source>
</evidence>
<dbReference type="SUPFAM" id="SSF63829">
    <property type="entry name" value="Calcium-dependent phosphotriesterase"/>
    <property type="match status" value="3"/>
</dbReference>
<keyword evidence="13" id="KW-0175">Coiled coil</keyword>
<dbReference type="GO" id="GO:0043565">
    <property type="term" value="F:sequence-specific DNA binding"/>
    <property type="evidence" value="ECO:0007669"/>
    <property type="project" value="InterPro"/>
</dbReference>
<keyword evidence="8" id="KW-0902">Two-component regulatory system</keyword>
<dbReference type="PRINTS" id="PR00344">
    <property type="entry name" value="BCTRLSENSOR"/>
</dbReference>
<dbReference type="SMART" id="SM00387">
    <property type="entry name" value="HATPase_c"/>
    <property type="match status" value="1"/>
</dbReference>
<dbReference type="Pfam" id="PF00072">
    <property type="entry name" value="Response_reg"/>
    <property type="match status" value="1"/>
</dbReference>
<dbReference type="Pfam" id="PF02518">
    <property type="entry name" value="HATPase_c"/>
    <property type="match status" value="1"/>
</dbReference>
<dbReference type="PROSITE" id="PS50110">
    <property type="entry name" value="RESPONSE_REGULATORY"/>
    <property type="match status" value="1"/>
</dbReference>
<keyword evidence="9" id="KW-0805">Transcription regulation</keyword>
<dbReference type="InterPro" id="IPR036890">
    <property type="entry name" value="HATPase_C_sf"/>
</dbReference>
<evidence type="ECO:0000259" key="18">
    <source>
        <dbReference type="PROSITE" id="PS50110"/>
    </source>
</evidence>
<keyword evidence="5" id="KW-0547">Nucleotide-binding</keyword>
<dbReference type="InterPro" id="IPR018060">
    <property type="entry name" value="HTH_AraC"/>
</dbReference>
<evidence type="ECO:0000259" key="17">
    <source>
        <dbReference type="PROSITE" id="PS50109"/>
    </source>
</evidence>
<dbReference type="SMART" id="SM00448">
    <property type="entry name" value="REC"/>
    <property type="match status" value="1"/>
</dbReference>
<feature type="domain" description="Response regulatory" evidence="18">
    <location>
        <begin position="1138"/>
        <end position="1253"/>
    </location>
</feature>
<dbReference type="SMART" id="SM00342">
    <property type="entry name" value="HTH_ARAC"/>
    <property type="match status" value="1"/>
</dbReference>
<evidence type="ECO:0000256" key="2">
    <source>
        <dbReference type="ARBA" id="ARBA00012438"/>
    </source>
</evidence>
<dbReference type="InterPro" id="IPR011110">
    <property type="entry name" value="Reg_prop"/>
</dbReference>
<feature type="modified residue" description="4-aspartylphosphate" evidence="12">
    <location>
        <position position="1186"/>
    </location>
</feature>
<dbReference type="FunFam" id="2.60.40.10:FF:000791">
    <property type="entry name" value="Two-component system sensor histidine kinase/response regulator"/>
    <property type="match status" value="1"/>
</dbReference>
<reference evidence="19" key="2">
    <citation type="submission" date="2023-04" db="EMBL/GenBank/DDBJ databases">
        <title>Paracnuella aquatica gen. nov., sp. nov., a member of the family Chitinophagaceae isolated from a hot spring.</title>
        <authorList>
            <person name="Wang C."/>
        </authorList>
    </citation>
    <scope>NUCLEOTIDE SEQUENCE</scope>
    <source>
        <strain evidence="19">LB-8</strain>
    </source>
</reference>
<feature type="transmembrane region" description="Helical" evidence="14">
    <location>
        <begin position="803"/>
        <end position="822"/>
    </location>
</feature>
<feature type="domain" description="HTH araC/xylS-type" evidence="16">
    <location>
        <begin position="1285"/>
        <end position="1384"/>
    </location>
</feature>
<feature type="signal peptide" evidence="15">
    <location>
        <begin position="1"/>
        <end position="22"/>
    </location>
</feature>
<dbReference type="InterPro" id="IPR003594">
    <property type="entry name" value="HATPase_dom"/>
</dbReference>
<dbReference type="CDD" id="cd17574">
    <property type="entry name" value="REC_OmpR"/>
    <property type="match status" value="1"/>
</dbReference>
<gene>
    <name evidence="19" type="ORF">OCK74_24400</name>
</gene>
<dbReference type="EMBL" id="JAOTIF010000031">
    <property type="protein sequence ID" value="MCU7552283.1"/>
    <property type="molecule type" value="Genomic_DNA"/>
</dbReference>
<evidence type="ECO:0000256" key="11">
    <source>
        <dbReference type="ARBA" id="ARBA00023163"/>
    </source>
</evidence>
<dbReference type="FunFam" id="3.30.565.10:FF:000037">
    <property type="entry name" value="Hybrid sensor histidine kinase/response regulator"/>
    <property type="match status" value="1"/>
</dbReference>
<proteinExistence type="predicted"/>
<organism evidence="19 20">
    <name type="scientific">Paraflavisolibacter caeni</name>
    <dbReference type="NCBI Taxonomy" id="2982496"/>
    <lineage>
        <taxon>Bacteria</taxon>
        <taxon>Pseudomonadati</taxon>
        <taxon>Bacteroidota</taxon>
        <taxon>Chitinophagia</taxon>
        <taxon>Chitinophagales</taxon>
        <taxon>Chitinophagaceae</taxon>
        <taxon>Paraflavisolibacter</taxon>
    </lineage>
</organism>
<evidence type="ECO:0000256" key="1">
    <source>
        <dbReference type="ARBA" id="ARBA00000085"/>
    </source>
</evidence>
<keyword evidence="20" id="KW-1185">Reference proteome</keyword>
<evidence type="ECO:0000256" key="8">
    <source>
        <dbReference type="ARBA" id="ARBA00023012"/>
    </source>
</evidence>
<dbReference type="PROSITE" id="PS01124">
    <property type="entry name" value="HTH_ARAC_FAMILY_2"/>
    <property type="match status" value="1"/>
</dbReference>
<dbReference type="InterPro" id="IPR036097">
    <property type="entry name" value="HisK_dim/P_sf"/>
</dbReference>
<dbReference type="Gene3D" id="3.30.565.10">
    <property type="entry name" value="Histidine kinase-like ATPase, C-terminal domain"/>
    <property type="match status" value="1"/>
</dbReference>
<dbReference type="Pfam" id="PF12833">
    <property type="entry name" value="HTH_18"/>
    <property type="match status" value="1"/>
</dbReference>
<evidence type="ECO:0000259" key="16">
    <source>
        <dbReference type="PROSITE" id="PS01124"/>
    </source>
</evidence>
<dbReference type="Pfam" id="PF07495">
    <property type="entry name" value="Y_Y_Y"/>
    <property type="match status" value="1"/>
</dbReference>
<dbReference type="SUPFAM" id="SSF46689">
    <property type="entry name" value="Homeodomain-like"/>
    <property type="match status" value="1"/>
</dbReference>
<dbReference type="InterPro" id="IPR018062">
    <property type="entry name" value="HTH_AraC-typ_CS"/>
</dbReference>
<dbReference type="GO" id="GO:0003700">
    <property type="term" value="F:DNA-binding transcription factor activity"/>
    <property type="evidence" value="ECO:0007669"/>
    <property type="project" value="InterPro"/>
</dbReference>
<evidence type="ECO:0000256" key="3">
    <source>
        <dbReference type="ARBA" id="ARBA00022553"/>
    </source>
</evidence>
<dbReference type="FunFam" id="1.10.287.130:FF:000045">
    <property type="entry name" value="Two-component system sensor histidine kinase/response regulator"/>
    <property type="match status" value="1"/>
</dbReference>
<keyword evidence="4" id="KW-0808">Transferase</keyword>
<feature type="domain" description="Histidine kinase" evidence="17">
    <location>
        <begin position="864"/>
        <end position="1087"/>
    </location>
</feature>
<dbReference type="InterPro" id="IPR001789">
    <property type="entry name" value="Sig_transdc_resp-reg_receiver"/>
</dbReference>
<accession>A0A9X2XPV5</accession>
<dbReference type="InterPro" id="IPR011006">
    <property type="entry name" value="CheY-like_superfamily"/>
</dbReference>
<dbReference type="CDD" id="cd16922">
    <property type="entry name" value="HATPase_EvgS-ArcB-TorS-like"/>
    <property type="match status" value="1"/>
</dbReference>
<dbReference type="SMART" id="SM00388">
    <property type="entry name" value="HisKA"/>
    <property type="match status" value="1"/>
</dbReference>
<evidence type="ECO:0000256" key="13">
    <source>
        <dbReference type="SAM" id="Coils"/>
    </source>
</evidence>
<keyword evidence="6" id="KW-0418">Kinase</keyword>
<dbReference type="InterPro" id="IPR005467">
    <property type="entry name" value="His_kinase_dom"/>
</dbReference>
<evidence type="ECO:0000256" key="4">
    <source>
        <dbReference type="ARBA" id="ARBA00022679"/>
    </source>
</evidence>
<dbReference type="CDD" id="cd00082">
    <property type="entry name" value="HisKA"/>
    <property type="match status" value="1"/>
</dbReference>
<keyword evidence="11" id="KW-0804">Transcription</keyword>
<dbReference type="Gene3D" id="3.40.50.2300">
    <property type="match status" value="1"/>
</dbReference>
<dbReference type="Gene3D" id="2.130.10.10">
    <property type="entry name" value="YVTN repeat-like/Quinoprotein amine dehydrogenase"/>
    <property type="match status" value="2"/>
</dbReference>
<comment type="caution">
    <text evidence="19">The sequence shown here is derived from an EMBL/GenBank/DDBJ whole genome shotgun (WGS) entry which is preliminary data.</text>
</comment>
<dbReference type="EC" id="2.7.13.3" evidence="2"/>
<dbReference type="Gene3D" id="1.10.10.60">
    <property type="entry name" value="Homeodomain-like"/>
    <property type="match status" value="2"/>
</dbReference>
<evidence type="ECO:0000256" key="6">
    <source>
        <dbReference type="ARBA" id="ARBA00022777"/>
    </source>
</evidence>
<evidence type="ECO:0000256" key="15">
    <source>
        <dbReference type="SAM" id="SignalP"/>
    </source>
</evidence>
<dbReference type="PROSITE" id="PS00041">
    <property type="entry name" value="HTH_ARAC_FAMILY_1"/>
    <property type="match status" value="1"/>
</dbReference>
<sequence length="1396" mass="156740">MIFKKLALFCLFAIGLMFCAPAQQEDINFTSLTTKDGLSSNMVNAILKDRYGLLWFGTEDGLNKFDGTNLTVYRHKVGNPESLQANEILSLHEDKAGNLWVGTSGGSLSLYDRKKDVFINFPSNRAPNSISNNVIMGICSDYLGKIWIAHFSGVNVLDPATKRVSKIPVATGSSVSVFPNSGVCVFEDSQHQMWIGTDEGLFQYDPQTKSLRQFVHSNQDPSSVSGNHVNAVAEDSKGNIWIGTNEGLSMLKPGNPGFINYKHNNDNSRTLSSNVIHSIAVDRDKLWLGTEEGLDVLDTRTAEITKFHFDYHNIHSLTAKAVRYVYRDKQGIYWLGMSGGGINKYDKNLNLFNQIQSNVFDEKGLNASIVTAFAEDKNGNVYVGTEGGGLSLFDRKTKLFQHFNIHSKRNSSNNHIIIKAMNMSSKHQLMIGTYADGLFIWDPASGNYQQLMQGTNPGDLNANDIFCIKEDRKGNTWVGTNGAGVNVLNGEHKVVVRYTPNPKTANDVLLPINGYIRDIFEDRQGNIWIATHGGGIAVLQPASGKFTIYSTSNSKLPNDKVLSLLEDSRGNIWAGTHGGGLALFHKNTKNFISFSEKDGLINNTVYKIVEDQKGLIWVSSNKGISSIDAGTKKINNYNYHNGVQNNNFVLGAGLRLSNGVLFFGGLEGFNYFNPDYLKKNDNIPPVLITDLKISNQSAVASEDGPIEEHISVAKEINLDYKQNFALSFVALNFTAPEQNQYAYKLEGFDKDWNYVGSSTTASYTNLDPGEYIFRVRAGNNDGVWNNEGTSIKIHVHPPFWRTVYAYILYVLLIIGLLLYLRYKSIQKLNRKFALEQERIHAEQERKEIERMRELDRLKIKFLTNLSHEFRTPISLILGPVDKLLIQEKNEQASSQLHMIKRNARRLLNLVNQLLDFRKMEEHELKLNASEGELVSFVKEVSDSFKDLSERKKIDFAFTSQIDQLYTLFDHDKIERILFNLLSNAFKFTLEGGKISLELEDSDRASDPSKKWVSIKVRDTGIGIPEDKKEKIFERFFQNTTAAAILNQGTGIGLSITKEFVKMHGGTIDVDSEPGKGTTFTIHLPFIPLEAPKDNVPSLVEAEAPILESEAIEESTETLEAIPEFQKDNALKSKTEMPSILLVEDNDDFRFYLKDNLRLHYNVFEAANGKEGWQKALSHHPQLIVSDISMPYMDGIELSRKIKSDKRTSHIPVILLTALTGEEDQLKGLGTGANDYITKPFNFEVLNAKIKNLLVLNSTLKNTYTKQIKVLTPEVEIESDDEKLLNKIMLYLEENLTNSQLSVEELSRHVGMSRSSMYSKLLELTGQTPVEFIRSVKLDKAAVLLEKSDMNIAQIAYSVGFSTPNYFAKSFKAKFNMLPSEYMNNMRKGSDKKSVDD</sequence>
<reference evidence="19" key="1">
    <citation type="submission" date="2022-09" db="EMBL/GenBank/DDBJ databases">
        <authorList>
            <person name="Yuan C."/>
            <person name="Ke Z."/>
        </authorList>
    </citation>
    <scope>NUCLEOTIDE SEQUENCE</scope>
    <source>
        <strain evidence="19">LB-8</strain>
    </source>
</reference>
<dbReference type="InterPro" id="IPR009057">
    <property type="entry name" value="Homeodomain-like_sf"/>
</dbReference>
<dbReference type="InterPro" id="IPR015943">
    <property type="entry name" value="WD40/YVTN_repeat-like_dom_sf"/>
</dbReference>
<dbReference type="SUPFAM" id="SSF55874">
    <property type="entry name" value="ATPase domain of HSP90 chaperone/DNA topoisomerase II/histidine kinase"/>
    <property type="match status" value="1"/>
</dbReference>
<dbReference type="SUPFAM" id="SSF47384">
    <property type="entry name" value="Homodimeric domain of signal transducing histidine kinase"/>
    <property type="match status" value="1"/>
</dbReference>
<name>A0A9X2XPV5_9BACT</name>
<dbReference type="PANTHER" id="PTHR43547:SF2">
    <property type="entry name" value="HYBRID SIGNAL TRANSDUCTION HISTIDINE KINASE C"/>
    <property type="match status" value="1"/>
</dbReference>
<keyword evidence="3 12" id="KW-0597">Phosphoprotein</keyword>
<dbReference type="SUPFAM" id="SSF52172">
    <property type="entry name" value="CheY-like"/>
    <property type="match status" value="1"/>
</dbReference>
<keyword evidence="10" id="KW-0238">DNA-binding</keyword>
<feature type="chain" id="PRO_5040873679" description="histidine kinase" evidence="15">
    <location>
        <begin position="23"/>
        <end position="1396"/>
    </location>
</feature>
<dbReference type="Gene3D" id="2.60.40.10">
    <property type="entry name" value="Immunoglobulins"/>
    <property type="match status" value="1"/>
</dbReference>
<evidence type="ECO:0000256" key="5">
    <source>
        <dbReference type="ARBA" id="ARBA00022741"/>
    </source>
</evidence>
<dbReference type="PROSITE" id="PS50109">
    <property type="entry name" value="HIS_KIN"/>
    <property type="match status" value="1"/>
</dbReference>
<keyword evidence="15" id="KW-0732">Signal</keyword>